<reference evidence="1" key="1">
    <citation type="submission" date="2023-04" db="EMBL/GenBank/DDBJ databases">
        <title>Draft Genome sequencing of Naganishia species isolated from polar environments using Oxford Nanopore Technology.</title>
        <authorList>
            <person name="Leo P."/>
            <person name="Venkateswaran K."/>
        </authorList>
    </citation>
    <scope>NUCLEOTIDE SEQUENCE</scope>
    <source>
        <strain evidence="1">MNA-CCFEE 5262</strain>
    </source>
</reference>
<evidence type="ECO:0000313" key="2">
    <source>
        <dbReference type="Proteomes" id="UP001230649"/>
    </source>
</evidence>
<proteinExistence type="predicted"/>
<organism evidence="1 2">
    <name type="scientific">Naganishia adeliensis</name>
    <dbReference type="NCBI Taxonomy" id="92952"/>
    <lineage>
        <taxon>Eukaryota</taxon>
        <taxon>Fungi</taxon>
        <taxon>Dikarya</taxon>
        <taxon>Basidiomycota</taxon>
        <taxon>Agaricomycotina</taxon>
        <taxon>Tremellomycetes</taxon>
        <taxon>Filobasidiales</taxon>
        <taxon>Filobasidiaceae</taxon>
        <taxon>Naganishia</taxon>
    </lineage>
</organism>
<comment type="caution">
    <text evidence="1">The sequence shown here is derived from an EMBL/GenBank/DDBJ whole genome shotgun (WGS) entry which is preliminary data.</text>
</comment>
<keyword evidence="2" id="KW-1185">Reference proteome</keyword>
<dbReference type="Proteomes" id="UP001230649">
    <property type="component" value="Unassembled WGS sequence"/>
</dbReference>
<evidence type="ECO:0000313" key="1">
    <source>
        <dbReference type="EMBL" id="KAJ9094826.1"/>
    </source>
</evidence>
<name>A0ACC2V847_9TREE</name>
<gene>
    <name evidence="1" type="ORF">QFC20_006804</name>
</gene>
<accession>A0ACC2V847</accession>
<protein>
    <submittedName>
        <fullName evidence="1">Uncharacterized protein</fullName>
    </submittedName>
</protein>
<sequence length="943" mass="101980">MPRQPFGDLLNPQSPAGRGNSSSRGRGGGGGRGRGGKAKQDYSDVPPIDYNAINRQTYKQIDGFAPSSFSGGRGSSSPSPFRGGGRGKPRGGASSPFTPSRNSPDIRPGNENNSGSATPHYGVGFGGGGRGRGRGAWNPIASAMRGRGTGRMRGIMGDLEAADLRNMMAPVFVKAGTLFTEDEPEGDPIQDSHLVRESGVQEVIDLTGSGIEQDDDALEDEFSIEPASETVVLAVAPIDVDAEIPATVIAHEETEVIVSGNESGTDLMLSRTMDEVCIADDVIEIDEEIVIIEQPLLATGPVEEEEAEEEAPLFYPIKSSLTRLITSAIIGEKESSEDEEEEEVIYAPRKYAKPEPISLPSHSAPSTSRATGQKGHQTGAHAQNYMSVPFNGRPVATKSEKSKMQGKTKQQKKKLNRKARQEERIRKTEGLPRIGDSDIDWGSDGPPAAARGAEDVDSSEEDVPAFAGLGSRIRRDEQAIMQDYVQNAFGKQVESDSDAAGTDGIDMDALARFAEGMKHPRHVTLDDVADQQKHQQEDEDEGWVDSSGSELSDEEEDSADAPPNMVEIAPGLFAEVPSGNVGGDSEEEVELELDDEEDSSDDEMTGVRWVEEDSEEDELDESPEDEIDKLFRGKRNAWASLTDDYIAQIQDVLDSEDVLASGSRKQRNKLFKSVHNGDFGDDWDLAPAPKGKKAKMKGVPKELQGQWEKDRQKKADKKRQRELDRLEAAMSLYPASKKGKGKGKKGKPRFGFDDSDSDEDMTPRRKKGIQPVTDMGSLNQEIRSFILDLGKTTMTLPPMEKFSRKRVHELAACYSLKSQSKGKGRGRFPILIKTSYSSLQVNEHKINNIVGSDTPGKFYKAKYGGNAGKGPQMPGGAGRSGQAVRHQEDDAVGRDASAIGSENVGHKLLSRMGWNQGDRIGLSGGLQAPIVAIVKTTKLGLGA</sequence>
<dbReference type="EMBL" id="JASBWS010000133">
    <property type="protein sequence ID" value="KAJ9094826.1"/>
    <property type="molecule type" value="Genomic_DNA"/>
</dbReference>